<evidence type="ECO:0000256" key="1">
    <source>
        <dbReference type="SAM" id="MobiDB-lite"/>
    </source>
</evidence>
<gene>
    <name evidence="2" type="ORF">UFOPK2786_00525</name>
</gene>
<proteinExistence type="predicted"/>
<protein>
    <submittedName>
        <fullName evidence="2">Unannotated protein</fullName>
    </submittedName>
</protein>
<dbReference type="EMBL" id="CAEZYW010000058">
    <property type="protein sequence ID" value="CAB4736579.1"/>
    <property type="molecule type" value="Genomic_DNA"/>
</dbReference>
<organism evidence="2">
    <name type="scientific">freshwater metagenome</name>
    <dbReference type="NCBI Taxonomy" id="449393"/>
    <lineage>
        <taxon>unclassified sequences</taxon>
        <taxon>metagenomes</taxon>
        <taxon>ecological metagenomes</taxon>
    </lineage>
</organism>
<name>A0A6J6SQY2_9ZZZZ</name>
<feature type="region of interest" description="Disordered" evidence="1">
    <location>
        <begin position="46"/>
        <end position="66"/>
    </location>
</feature>
<reference evidence="2" key="1">
    <citation type="submission" date="2020-05" db="EMBL/GenBank/DDBJ databases">
        <authorList>
            <person name="Chiriac C."/>
            <person name="Salcher M."/>
            <person name="Ghai R."/>
            <person name="Kavagutti S V."/>
        </authorList>
    </citation>
    <scope>NUCLEOTIDE SEQUENCE</scope>
</reference>
<dbReference type="AlphaFoldDB" id="A0A6J6SQY2"/>
<sequence length="103" mass="11497">MSRKGKPDYTIVGPEVDLEAEVILDSKGRRVDRGYVDRALAEVEEDVARRAGRPSLSGKSEHSPHVSFRIMPELKARAEQTAREQGTTVSQLAREAFERFLAS</sequence>
<accession>A0A6J6SQY2</accession>
<evidence type="ECO:0000313" key="2">
    <source>
        <dbReference type="EMBL" id="CAB4736579.1"/>
    </source>
</evidence>